<dbReference type="EMBL" id="AVBC01000014">
    <property type="protein sequence ID" value="ERL52746.1"/>
    <property type="molecule type" value="Genomic_DNA"/>
</dbReference>
<evidence type="ECO:0000313" key="3">
    <source>
        <dbReference type="Proteomes" id="UP000019113"/>
    </source>
</evidence>
<protein>
    <recommendedName>
        <fullName evidence="1">YchJ-like middle NTF2-like domain-containing protein</fullName>
    </recommendedName>
</protein>
<dbReference type="PANTHER" id="PTHR33747:SF1">
    <property type="entry name" value="ADENYLATE CYCLASE-ASSOCIATED CAP C-TERMINAL DOMAIN-CONTAINING PROTEIN"/>
    <property type="match status" value="1"/>
</dbReference>
<keyword evidence="3" id="KW-1185">Reference proteome</keyword>
<organism evidence="2 3">
    <name type="scientific">Halomonas huangheensis</name>
    <dbReference type="NCBI Taxonomy" id="1178482"/>
    <lineage>
        <taxon>Bacteria</taxon>
        <taxon>Pseudomonadati</taxon>
        <taxon>Pseudomonadota</taxon>
        <taxon>Gammaproteobacteria</taxon>
        <taxon>Oceanospirillales</taxon>
        <taxon>Halomonadaceae</taxon>
        <taxon>Halomonas</taxon>
    </lineage>
</organism>
<evidence type="ECO:0000313" key="2">
    <source>
        <dbReference type="EMBL" id="ERL52746.1"/>
    </source>
</evidence>
<comment type="caution">
    <text evidence="2">The sequence shown here is derived from an EMBL/GenBank/DDBJ whole genome shotgun (WGS) entry which is preliminary data.</text>
</comment>
<dbReference type="InterPro" id="IPR048469">
    <property type="entry name" value="YchJ-like_M"/>
</dbReference>
<accession>W1NC22</accession>
<dbReference type="InterPro" id="IPR032710">
    <property type="entry name" value="NTF2-like_dom_sf"/>
</dbReference>
<dbReference type="Gene3D" id="3.10.450.50">
    <property type="match status" value="1"/>
</dbReference>
<dbReference type="SUPFAM" id="SSF103642">
    <property type="entry name" value="Sec-C motif"/>
    <property type="match status" value="1"/>
</dbReference>
<dbReference type="SUPFAM" id="SSF54427">
    <property type="entry name" value="NTF2-like"/>
    <property type="match status" value="1"/>
</dbReference>
<sequence length="119" mass="13683">MRSRYTAFALGLDDYLLSSWHSTTRPAELGDDDCHWRHLQILDHGLAEDGSGHVYFKAVFCEGRAGRMRWGMLEERSRFLREEGHWRYVDGQPQVSRLKPGRNDPCPCGSGRKLKQCCG</sequence>
<dbReference type="InterPro" id="IPR004027">
    <property type="entry name" value="SEC_C_motif"/>
</dbReference>
<reference evidence="2 3" key="1">
    <citation type="submission" date="2013-08" db="EMBL/GenBank/DDBJ databases">
        <title>draft genome of Halomonas huanghegensis, strain BJGMM-B45T.</title>
        <authorList>
            <person name="Miao C."/>
            <person name="Wan Y."/>
            <person name="Jin W."/>
        </authorList>
    </citation>
    <scope>NUCLEOTIDE SEQUENCE [LARGE SCALE GENOMIC DNA]</scope>
    <source>
        <strain evidence="2 3">BJGMM-B45</strain>
    </source>
</reference>
<evidence type="ECO:0000259" key="1">
    <source>
        <dbReference type="Pfam" id="PF17775"/>
    </source>
</evidence>
<name>W1NC22_9GAMM</name>
<proteinExistence type="predicted"/>
<dbReference type="Proteomes" id="UP000019113">
    <property type="component" value="Unassembled WGS sequence"/>
</dbReference>
<dbReference type="eggNOG" id="COG3012">
    <property type="taxonomic scope" value="Bacteria"/>
</dbReference>
<dbReference type="Pfam" id="PF17775">
    <property type="entry name" value="YchJ_M-like"/>
    <property type="match status" value="1"/>
</dbReference>
<dbReference type="PANTHER" id="PTHR33747">
    <property type="entry name" value="UPF0225 PROTEIN SCO1677"/>
    <property type="match status" value="1"/>
</dbReference>
<feature type="domain" description="YchJ-like middle NTF2-like" evidence="1">
    <location>
        <begin position="1"/>
        <end position="91"/>
    </location>
</feature>
<dbReference type="Pfam" id="PF02810">
    <property type="entry name" value="SEC-C"/>
    <property type="match status" value="1"/>
</dbReference>
<dbReference type="AlphaFoldDB" id="W1NC22"/>
<dbReference type="PATRIC" id="fig|1178482.3.peg.423"/>
<dbReference type="STRING" id="1178482.AR456_10845"/>
<gene>
    <name evidence="2" type="ORF">BJB45_15820</name>
</gene>